<evidence type="ECO:0000313" key="3">
    <source>
        <dbReference type="Proteomes" id="UP001500843"/>
    </source>
</evidence>
<dbReference type="Proteomes" id="UP001500843">
    <property type="component" value="Unassembled WGS sequence"/>
</dbReference>
<evidence type="ECO:0000313" key="2">
    <source>
        <dbReference type="EMBL" id="GAA4695819.1"/>
    </source>
</evidence>
<dbReference type="InterPro" id="IPR036388">
    <property type="entry name" value="WH-like_DNA-bd_sf"/>
</dbReference>
<evidence type="ECO:0008006" key="4">
    <source>
        <dbReference type="Google" id="ProtNLM"/>
    </source>
</evidence>
<dbReference type="RefSeq" id="WP_253870906.1">
    <property type="nucleotide sequence ID" value="NZ_BAABHM010000007.1"/>
</dbReference>
<proteinExistence type="predicted"/>
<gene>
    <name evidence="2" type="ORF">GCM10023198_14740</name>
</gene>
<keyword evidence="3" id="KW-1185">Reference proteome</keyword>
<name>A0ABP8WXM9_9MICO</name>
<dbReference type="Gene3D" id="1.10.10.10">
    <property type="entry name" value="Winged helix-like DNA-binding domain superfamily/Winged helix DNA-binding domain"/>
    <property type="match status" value="1"/>
</dbReference>
<accession>A0ABP8WXM9</accession>
<sequence length="288" mass="32067">MDDTPEIDTEEAELDPFAGLEDLPTSDTTHTRDDLFRSAKRGFVRIRKDFVQREAKPRPSVLAELVTGRKELALDLLLTVHALQPVLPGSPLPIRTWARLLGQDVSERSVRSAMAALEQMGLLKVGGRRGTPEFVLKRENGDGEAWNPEPVDDPAARGKGFFTIPFAYWTAGTIDELSLPGKAMLLVILRDTQDPKGKLTFVMANERAQEFYGFSERTAERGYLELRKAGLLKERTVLVPSARHPLGRREEYHRALASPYSTAHREALRKAAKAARDANTLAVARSRA</sequence>
<evidence type="ECO:0000256" key="1">
    <source>
        <dbReference type="SAM" id="MobiDB-lite"/>
    </source>
</evidence>
<feature type="region of interest" description="Disordered" evidence="1">
    <location>
        <begin position="1"/>
        <end position="31"/>
    </location>
</feature>
<protein>
    <recommendedName>
        <fullName evidence="4">Helix-turn-helix protein</fullName>
    </recommendedName>
</protein>
<reference evidence="3" key="1">
    <citation type="journal article" date="2019" name="Int. J. Syst. Evol. Microbiol.">
        <title>The Global Catalogue of Microorganisms (GCM) 10K type strain sequencing project: providing services to taxonomists for standard genome sequencing and annotation.</title>
        <authorList>
            <consortium name="The Broad Institute Genomics Platform"/>
            <consortium name="The Broad Institute Genome Sequencing Center for Infectious Disease"/>
            <person name="Wu L."/>
            <person name="Ma J."/>
        </authorList>
    </citation>
    <scope>NUCLEOTIDE SEQUENCE [LARGE SCALE GENOMIC DNA]</scope>
    <source>
        <strain evidence="3">JCM 17975</strain>
    </source>
</reference>
<dbReference type="EMBL" id="BAABHM010000007">
    <property type="protein sequence ID" value="GAA4695819.1"/>
    <property type="molecule type" value="Genomic_DNA"/>
</dbReference>
<comment type="caution">
    <text evidence="2">The sequence shown here is derived from an EMBL/GenBank/DDBJ whole genome shotgun (WGS) entry which is preliminary data.</text>
</comment>
<feature type="compositionally biased region" description="Acidic residues" evidence="1">
    <location>
        <begin position="1"/>
        <end position="14"/>
    </location>
</feature>
<organism evidence="2 3">
    <name type="scientific">Promicromonospora umidemergens</name>
    <dbReference type="NCBI Taxonomy" id="629679"/>
    <lineage>
        <taxon>Bacteria</taxon>
        <taxon>Bacillati</taxon>
        <taxon>Actinomycetota</taxon>
        <taxon>Actinomycetes</taxon>
        <taxon>Micrococcales</taxon>
        <taxon>Promicromonosporaceae</taxon>
        <taxon>Promicromonospora</taxon>
    </lineage>
</organism>